<evidence type="ECO:0000256" key="1">
    <source>
        <dbReference type="ARBA" id="ARBA00004651"/>
    </source>
</evidence>
<gene>
    <name evidence="8" type="ORF">IAB98_04955</name>
</gene>
<keyword evidence="5 6" id="KW-0472">Membrane</keyword>
<dbReference type="PANTHER" id="PTHR30294:SF29">
    <property type="entry name" value="MULTIDRUG ABC TRANSPORTER PERMEASE YBHS-RELATED"/>
    <property type="match status" value="1"/>
</dbReference>
<feature type="domain" description="ABC-2 type transporter transmembrane" evidence="7">
    <location>
        <begin position="43"/>
        <end position="167"/>
    </location>
</feature>
<dbReference type="AlphaFoldDB" id="A0A9D1EIR9"/>
<proteinExistence type="predicted"/>
<evidence type="ECO:0000259" key="7">
    <source>
        <dbReference type="Pfam" id="PF12698"/>
    </source>
</evidence>
<comment type="subcellular location">
    <subcellularLocation>
        <location evidence="1">Cell membrane</location>
        <topology evidence="1">Multi-pass membrane protein</topology>
    </subcellularLocation>
</comment>
<evidence type="ECO:0000313" key="9">
    <source>
        <dbReference type="Proteomes" id="UP000886841"/>
    </source>
</evidence>
<feature type="transmembrane region" description="Helical" evidence="6">
    <location>
        <begin position="128"/>
        <end position="149"/>
    </location>
</feature>
<reference evidence="8" key="1">
    <citation type="submission" date="2020-10" db="EMBL/GenBank/DDBJ databases">
        <authorList>
            <person name="Gilroy R."/>
        </authorList>
    </citation>
    <scope>NUCLEOTIDE SEQUENCE</scope>
    <source>
        <strain evidence="8">ChiSxjej1B13-7041</strain>
    </source>
</reference>
<name>A0A9D1EIR9_9FIRM</name>
<keyword evidence="2" id="KW-1003">Cell membrane</keyword>
<organism evidence="8 9">
    <name type="scientific">Candidatus Egerieimonas intestinavium</name>
    <dbReference type="NCBI Taxonomy" id="2840777"/>
    <lineage>
        <taxon>Bacteria</taxon>
        <taxon>Bacillati</taxon>
        <taxon>Bacillota</taxon>
        <taxon>Clostridia</taxon>
        <taxon>Lachnospirales</taxon>
        <taxon>Lachnospiraceae</taxon>
        <taxon>Lachnospiraceae incertae sedis</taxon>
        <taxon>Candidatus Egerieimonas</taxon>
    </lineage>
</organism>
<evidence type="ECO:0000256" key="4">
    <source>
        <dbReference type="ARBA" id="ARBA00022989"/>
    </source>
</evidence>
<dbReference type="GO" id="GO:0005886">
    <property type="term" value="C:plasma membrane"/>
    <property type="evidence" value="ECO:0007669"/>
    <property type="project" value="UniProtKB-SubCell"/>
</dbReference>
<dbReference type="Proteomes" id="UP000886841">
    <property type="component" value="Unassembled WGS sequence"/>
</dbReference>
<feature type="transmembrane region" description="Helical" evidence="6">
    <location>
        <begin position="156"/>
        <end position="175"/>
    </location>
</feature>
<feature type="transmembrane region" description="Helical" evidence="6">
    <location>
        <begin position="90"/>
        <end position="116"/>
    </location>
</feature>
<reference evidence="8" key="2">
    <citation type="journal article" date="2021" name="PeerJ">
        <title>Extensive microbial diversity within the chicken gut microbiome revealed by metagenomics and culture.</title>
        <authorList>
            <person name="Gilroy R."/>
            <person name="Ravi A."/>
            <person name="Getino M."/>
            <person name="Pursley I."/>
            <person name="Horton D.L."/>
            <person name="Alikhan N.F."/>
            <person name="Baker D."/>
            <person name="Gharbi K."/>
            <person name="Hall N."/>
            <person name="Watson M."/>
            <person name="Adriaenssens E.M."/>
            <person name="Foster-Nyarko E."/>
            <person name="Jarju S."/>
            <person name="Secka A."/>
            <person name="Antonio M."/>
            <person name="Oren A."/>
            <person name="Chaudhuri R.R."/>
            <person name="La Ragione R."/>
            <person name="Hildebrand F."/>
            <person name="Pallen M.J."/>
        </authorList>
    </citation>
    <scope>NUCLEOTIDE SEQUENCE</scope>
    <source>
        <strain evidence="8">ChiSxjej1B13-7041</strain>
    </source>
</reference>
<feature type="transmembrane region" description="Helical" evidence="6">
    <location>
        <begin position="208"/>
        <end position="227"/>
    </location>
</feature>
<evidence type="ECO:0000256" key="6">
    <source>
        <dbReference type="SAM" id="Phobius"/>
    </source>
</evidence>
<feature type="transmembrane region" description="Helical" evidence="6">
    <location>
        <begin position="259"/>
        <end position="279"/>
    </location>
</feature>
<dbReference type="InterPro" id="IPR013525">
    <property type="entry name" value="ABC2_TM"/>
</dbReference>
<protein>
    <submittedName>
        <fullName evidence="8">ABC transporter permease subunit</fullName>
    </submittedName>
</protein>
<feature type="transmembrane region" description="Helical" evidence="6">
    <location>
        <begin position="181"/>
        <end position="201"/>
    </location>
</feature>
<keyword evidence="4 6" id="KW-1133">Transmembrane helix</keyword>
<dbReference type="Pfam" id="PF12698">
    <property type="entry name" value="ABC2_membrane_3"/>
    <property type="match status" value="1"/>
</dbReference>
<dbReference type="GO" id="GO:0140359">
    <property type="term" value="F:ABC-type transporter activity"/>
    <property type="evidence" value="ECO:0007669"/>
    <property type="project" value="InterPro"/>
</dbReference>
<evidence type="ECO:0000256" key="5">
    <source>
        <dbReference type="ARBA" id="ARBA00023136"/>
    </source>
</evidence>
<evidence type="ECO:0000313" key="8">
    <source>
        <dbReference type="EMBL" id="HIR92750.1"/>
    </source>
</evidence>
<evidence type="ECO:0000256" key="2">
    <source>
        <dbReference type="ARBA" id="ARBA00022475"/>
    </source>
</evidence>
<comment type="caution">
    <text evidence="8">The sequence shown here is derived from an EMBL/GenBank/DDBJ whole genome shotgun (WGS) entry which is preliminary data.</text>
</comment>
<keyword evidence="3 6" id="KW-0812">Transmembrane</keyword>
<sequence length="288" mass="32093">MRAIYKREVQSYFQTMVGYAFIVFLIAAVGVYFMVYNLSYGYPKFAYALYGSMYFFLIAIPVLTMRSLAEERKNRTDQLLLTRPVTLGQIVLGKYLAMVTILAIPCLVFCMFPLVIQGQGTAYLKTDYAAILIYFLLGCTYIALGLLLSALTESPVIAAVSTFGVLLVCYLWEGLRQFMPSQALANLAVILALIVILAFWVKHMTKNWMLASGLGVAAAAACGIVFLNDSTAFENLLSEFMGHFAFAALLEDALYNNLLNVQGILLLLSAIGLCLFLTMQMIQKRRWN</sequence>
<dbReference type="InterPro" id="IPR051449">
    <property type="entry name" value="ABC-2_transporter_component"/>
</dbReference>
<dbReference type="EMBL" id="DVHU01000045">
    <property type="protein sequence ID" value="HIR92750.1"/>
    <property type="molecule type" value="Genomic_DNA"/>
</dbReference>
<dbReference type="PANTHER" id="PTHR30294">
    <property type="entry name" value="MEMBRANE COMPONENT OF ABC TRANSPORTER YHHJ-RELATED"/>
    <property type="match status" value="1"/>
</dbReference>
<feature type="transmembrane region" description="Helical" evidence="6">
    <location>
        <begin position="47"/>
        <end position="69"/>
    </location>
</feature>
<feature type="transmembrane region" description="Helical" evidence="6">
    <location>
        <begin position="12"/>
        <end position="35"/>
    </location>
</feature>
<evidence type="ECO:0000256" key="3">
    <source>
        <dbReference type="ARBA" id="ARBA00022692"/>
    </source>
</evidence>
<accession>A0A9D1EIR9</accession>